<dbReference type="PROSITE" id="PS00187">
    <property type="entry name" value="TPP_ENZYMES"/>
    <property type="match status" value="1"/>
</dbReference>
<dbReference type="GO" id="GO:0000287">
    <property type="term" value="F:magnesium ion binding"/>
    <property type="evidence" value="ECO:0007669"/>
    <property type="project" value="InterPro"/>
</dbReference>
<dbReference type="InterPro" id="IPR029035">
    <property type="entry name" value="DHS-like_NAD/FAD-binding_dom"/>
</dbReference>
<dbReference type="GO" id="GO:0030976">
    <property type="term" value="F:thiamine pyrophosphate binding"/>
    <property type="evidence" value="ECO:0007669"/>
    <property type="project" value="InterPro"/>
</dbReference>
<dbReference type="PANTHER" id="PTHR18968:SF166">
    <property type="entry name" value="2-HYDROXYACYL-COA LYASE 2"/>
    <property type="match status" value="1"/>
</dbReference>
<evidence type="ECO:0000313" key="11">
    <source>
        <dbReference type="Proteomes" id="UP000712673"/>
    </source>
</evidence>
<protein>
    <submittedName>
        <fullName evidence="10">Thiamine pyrophosphate-binding protein</fullName>
    </submittedName>
</protein>
<dbReference type="GO" id="GO:0009097">
    <property type="term" value="P:isoleucine biosynthetic process"/>
    <property type="evidence" value="ECO:0007669"/>
    <property type="project" value="TreeGrafter"/>
</dbReference>
<comment type="cofactor">
    <cofactor evidence="1">
        <name>Mg(2+)</name>
        <dbReference type="ChEBI" id="CHEBI:18420"/>
    </cofactor>
</comment>
<feature type="domain" description="Thiamine pyrophosphate enzyme TPP-binding" evidence="8">
    <location>
        <begin position="417"/>
        <end position="516"/>
    </location>
</feature>
<proteinExistence type="inferred from homology"/>
<organism evidence="10 11">
    <name type="scientific">Tectimicrobiota bacterium</name>
    <dbReference type="NCBI Taxonomy" id="2528274"/>
    <lineage>
        <taxon>Bacteria</taxon>
        <taxon>Pseudomonadati</taxon>
        <taxon>Nitrospinota/Tectimicrobiota group</taxon>
        <taxon>Candidatus Tectimicrobiota</taxon>
    </lineage>
</organism>
<dbReference type="InterPro" id="IPR012000">
    <property type="entry name" value="Thiamin_PyroP_enz_cen_dom"/>
</dbReference>
<dbReference type="InterPro" id="IPR011766">
    <property type="entry name" value="TPP_enzyme_TPP-bd"/>
</dbReference>
<dbReference type="SUPFAM" id="SSF52467">
    <property type="entry name" value="DHS-like NAD/FAD-binding domain"/>
    <property type="match status" value="1"/>
</dbReference>
<gene>
    <name evidence="10" type="ORF">FJZ47_23305</name>
</gene>
<dbReference type="AlphaFoldDB" id="A0A937W5S5"/>
<evidence type="ECO:0000256" key="4">
    <source>
        <dbReference type="ARBA" id="ARBA00022723"/>
    </source>
</evidence>
<dbReference type="InterPro" id="IPR045229">
    <property type="entry name" value="TPP_enz"/>
</dbReference>
<comment type="caution">
    <text evidence="10">The sequence shown here is derived from an EMBL/GenBank/DDBJ whole genome shotgun (WGS) entry which is preliminary data.</text>
</comment>
<dbReference type="PANTHER" id="PTHR18968">
    <property type="entry name" value="THIAMINE PYROPHOSPHATE ENZYMES"/>
    <property type="match status" value="1"/>
</dbReference>
<dbReference type="Pfam" id="PF00205">
    <property type="entry name" value="TPP_enzyme_M"/>
    <property type="match status" value="1"/>
</dbReference>
<evidence type="ECO:0000256" key="5">
    <source>
        <dbReference type="ARBA" id="ARBA00023052"/>
    </source>
</evidence>
<keyword evidence="4" id="KW-0479">Metal-binding</keyword>
<dbReference type="GO" id="GO:0009099">
    <property type="term" value="P:L-valine biosynthetic process"/>
    <property type="evidence" value="ECO:0007669"/>
    <property type="project" value="TreeGrafter"/>
</dbReference>
<evidence type="ECO:0000259" key="7">
    <source>
        <dbReference type="Pfam" id="PF00205"/>
    </source>
</evidence>
<dbReference type="GO" id="GO:0003984">
    <property type="term" value="F:acetolactate synthase activity"/>
    <property type="evidence" value="ECO:0007669"/>
    <property type="project" value="TreeGrafter"/>
</dbReference>
<comment type="cofactor">
    <cofactor evidence="2">
        <name>thiamine diphosphate</name>
        <dbReference type="ChEBI" id="CHEBI:58937"/>
    </cofactor>
</comment>
<evidence type="ECO:0000259" key="9">
    <source>
        <dbReference type="Pfam" id="PF02776"/>
    </source>
</evidence>
<feature type="non-terminal residue" evidence="10">
    <location>
        <position position="516"/>
    </location>
</feature>
<dbReference type="CDD" id="cd07035">
    <property type="entry name" value="TPP_PYR_POX_like"/>
    <property type="match status" value="1"/>
</dbReference>
<dbReference type="SUPFAM" id="SSF52518">
    <property type="entry name" value="Thiamin diphosphate-binding fold (THDP-binding)"/>
    <property type="match status" value="2"/>
</dbReference>
<dbReference type="Pfam" id="PF02775">
    <property type="entry name" value="TPP_enzyme_C"/>
    <property type="match status" value="1"/>
</dbReference>
<name>A0A937W5S5_UNCTE</name>
<dbReference type="InterPro" id="IPR029061">
    <property type="entry name" value="THDP-binding"/>
</dbReference>
<feature type="domain" description="Thiamine pyrophosphate enzyme central" evidence="7">
    <location>
        <begin position="217"/>
        <end position="352"/>
    </location>
</feature>
<keyword evidence="5 6" id="KW-0786">Thiamine pyrophosphate</keyword>
<dbReference type="GO" id="GO:0005948">
    <property type="term" value="C:acetolactate synthase complex"/>
    <property type="evidence" value="ECO:0007669"/>
    <property type="project" value="TreeGrafter"/>
</dbReference>
<evidence type="ECO:0000256" key="1">
    <source>
        <dbReference type="ARBA" id="ARBA00001946"/>
    </source>
</evidence>
<dbReference type="GO" id="GO:0050660">
    <property type="term" value="F:flavin adenine dinucleotide binding"/>
    <property type="evidence" value="ECO:0007669"/>
    <property type="project" value="TreeGrafter"/>
</dbReference>
<evidence type="ECO:0000259" key="8">
    <source>
        <dbReference type="Pfam" id="PF02775"/>
    </source>
</evidence>
<evidence type="ECO:0000313" key="10">
    <source>
        <dbReference type="EMBL" id="MBM3226703.1"/>
    </source>
</evidence>
<evidence type="ECO:0000256" key="6">
    <source>
        <dbReference type="RuleBase" id="RU362132"/>
    </source>
</evidence>
<dbReference type="Pfam" id="PF02776">
    <property type="entry name" value="TPP_enzyme_N"/>
    <property type="match status" value="1"/>
</dbReference>
<feature type="domain" description="Thiamine pyrophosphate enzyme N-terminal TPP-binding" evidence="9">
    <location>
        <begin position="28"/>
        <end position="142"/>
    </location>
</feature>
<evidence type="ECO:0000256" key="2">
    <source>
        <dbReference type="ARBA" id="ARBA00001964"/>
    </source>
</evidence>
<sequence length="516" mass="54680">MCVSSGKDAVSYARSLQTGECIMAQMGCGQAVVAALRTAGVTTIFGLMGSSTLEIYDALYDAQDIAYIGVRHENCGMHMADAYGRITQTPGVFICGQAGPGAANMVLGLAQARLAFSPVVVLTGLPSTEHLGRDTFQEIDQHLLFQPVTKRTFTVPRPERLPEFVLEAFRIANAGRRGPVVLNIPRDLLNHDIDVTIPPPGSVPVMAAGAVDMGVLQHIKTLLLAARTPIIHAGAGIKWGRGTANLLTLADTLQLPITTSAGHGDLAPIDHPLYAGAVGPRGNPVASQLMREADLILALGTRLGFNTTFYTYNDLSPNANIVQVDIEPLAVGRYFPVTLGVVADAGTVAGALAASVEPLAAAQVPWQARNAQFRQQRAALLEQRAQSGARTHTPLHPDRIYAELRQVAPRDSIFTLDAGTTGLQATDQLPFYTAPALLTPLDCGMVGFSYAAGLGAKAAAPQRPVISLMGDGGFGMTMGEMATAVLHKLATIAVVMDNGTWGSEIAYQRDFYRGRY</sequence>
<comment type="similarity">
    <text evidence="3 6">Belongs to the TPP enzyme family.</text>
</comment>
<dbReference type="Gene3D" id="3.40.50.970">
    <property type="match status" value="2"/>
</dbReference>
<dbReference type="InterPro" id="IPR012001">
    <property type="entry name" value="Thiamin_PyroP_enz_TPP-bd_dom"/>
</dbReference>
<reference evidence="10" key="1">
    <citation type="submission" date="2019-03" db="EMBL/GenBank/DDBJ databases">
        <title>Lake Tanganyika Metagenome-Assembled Genomes (MAGs).</title>
        <authorList>
            <person name="Tran P."/>
        </authorList>
    </citation>
    <scope>NUCLEOTIDE SEQUENCE</scope>
    <source>
        <strain evidence="10">K_DeepCast_65m_m2_066</strain>
    </source>
</reference>
<dbReference type="EMBL" id="VGLS01001016">
    <property type="protein sequence ID" value="MBM3226703.1"/>
    <property type="molecule type" value="Genomic_DNA"/>
</dbReference>
<accession>A0A937W5S5</accession>
<evidence type="ECO:0000256" key="3">
    <source>
        <dbReference type="ARBA" id="ARBA00007812"/>
    </source>
</evidence>
<dbReference type="FunFam" id="3.40.50.970:FF:000007">
    <property type="entry name" value="Acetolactate synthase"/>
    <property type="match status" value="1"/>
</dbReference>
<dbReference type="Proteomes" id="UP000712673">
    <property type="component" value="Unassembled WGS sequence"/>
</dbReference>
<dbReference type="Gene3D" id="3.40.50.1220">
    <property type="entry name" value="TPP-binding domain"/>
    <property type="match status" value="1"/>
</dbReference>
<dbReference type="InterPro" id="IPR000399">
    <property type="entry name" value="TPP-bd_CS"/>
</dbReference>